<dbReference type="eggNOG" id="KOG0062">
    <property type="taxonomic scope" value="Eukaryota"/>
</dbReference>
<feature type="domain" description="ABC transporter" evidence="6">
    <location>
        <begin position="111"/>
        <end position="372"/>
    </location>
</feature>
<feature type="region of interest" description="Disordered" evidence="5">
    <location>
        <begin position="665"/>
        <end position="695"/>
    </location>
</feature>
<dbReference type="OrthoDB" id="2110130at2759"/>
<evidence type="ECO:0000256" key="3">
    <source>
        <dbReference type="ARBA" id="ARBA00022840"/>
    </source>
</evidence>
<dbReference type="PROSITE" id="PS00211">
    <property type="entry name" value="ABC_TRANSPORTER_1"/>
    <property type="match status" value="2"/>
</dbReference>
<name>K8F6I7_9CHLO</name>
<dbReference type="Proteomes" id="UP000198341">
    <property type="component" value="Chromosome 6"/>
</dbReference>
<keyword evidence="2" id="KW-0547">Nucleotide-binding</keyword>
<keyword evidence="4" id="KW-0175">Coiled coil</keyword>
<feature type="compositionally biased region" description="Basic residues" evidence="5">
    <location>
        <begin position="48"/>
        <end position="60"/>
    </location>
</feature>
<dbReference type="InterPro" id="IPR003593">
    <property type="entry name" value="AAA+_ATPase"/>
</dbReference>
<keyword evidence="3 7" id="KW-0067">ATP-binding</keyword>
<dbReference type="FunFam" id="3.40.50.300:FF:000011">
    <property type="entry name" value="Putative ABC transporter ATP-binding component"/>
    <property type="match status" value="1"/>
</dbReference>
<keyword evidence="1" id="KW-0677">Repeat</keyword>
<evidence type="ECO:0000256" key="4">
    <source>
        <dbReference type="SAM" id="Coils"/>
    </source>
</evidence>
<organism evidence="7 8">
    <name type="scientific">Bathycoccus prasinos</name>
    <dbReference type="NCBI Taxonomy" id="41875"/>
    <lineage>
        <taxon>Eukaryota</taxon>
        <taxon>Viridiplantae</taxon>
        <taxon>Chlorophyta</taxon>
        <taxon>Mamiellophyceae</taxon>
        <taxon>Mamiellales</taxon>
        <taxon>Bathycoccaceae</taxon>
        <taxon>Bathycoccus</taxon>
    </lineage>
</organism>
<proteinExistence type="predicted"/>
<evidence type="ECO:0000259" key="6">
    <source>
        <dbReference type="PROSITE" id="PS50893"/>
    </source>
</evidence>
<dbReference type="PANTHER" id="PTHR19211:SF133">
    <property type="entry name" value="ABC TRANSPORTER FAMILY PROTEIN"/>
    <property type="match status" value="1"/>
</dbReference>
<dbReference type="STRING" id="41875.K8F6I7"/>
<dbReference type="Pfam" id="PF00005">
    <property type="entry name" value="ABC_tran"/>
    <property type="match status" value="2"/>
</dbReference>
<dbReference type="PROSITE" id="PS50893">
    <property type="entry name" value="ABC_TRANSPORTER_2"/>
    <property type="match status" value="2"/>
</dbReference>
<dbReference type="RefSeq" id="XP_007512603.1">
    <property type="nucleotide sequence ID" value="XM_007512541.1"/>
</dbReference>
<dbReference type="KEGG" id="bpg:Bathy06g01870"/>
<evidence type="ECO:0000313" key="7">
    <source>
        <dbReference type="EMBL" id="CCO17203.1"/>
    </source>
</evidence>
<evidence type="ECO:0000256" key="1">
    <source>
        <dbReference type="ARBA" id="ARBA00022737"/>
    </source>
</evidence>
<protein>
    <submittedName>
        <fullName evidence="7">ATP-binding cassette superfamily</fullName>
    </submittedName>
</protein>
<evidence type="ECO:0000256" key="2">
    <source>
        <dbReference type="ARBA" id="ARBA00022741"/>
    </source>
</evidence>
<dbReference type="AlphaFoldDB" id="K8F6I7"/>
<feature type="coiled-coil region" evidence="4">
    <location>
        <begin position="191"/>
        <end position="221"/>
    </location>
</feature>
<dbReference type="InterPro" id="IPR027417">
    <property type="entry name" value="P-loop_NTPase"/>
</dbReference>
<feature type="compositionally biased region" description="Low complexity" evidence="5">
    <location>
        <begin position="13"/>
        <end position="26"/>
    </location>
</feature>
<dbReference type="PANTHER" id="PTHR19211">
    <property type="entry name" value="ATP-BINDING TRANSPORT PROTEIN-RELATED"/>
    <property type="match status" value="1"/>
</dbReference>
<dbReference type="Pfam" id="PF12848">
    <property type="entry name" value="ABC_tran_Xtn"/>
    <property type="match status" value="1"/>
</dbReference>
<dbReference type="InterPro" id="IPR003439">
    <property type="entry name" value="ABC_transporter-like_ATP-bd"/>
</dbReference>
<dbReference type="InterPro" id="IPR032781">
    <property type="entry name" value="ABC_tran_Xtn"/>
</dbReference>
<evidence type="ECO:0000313" key="8">
    <source>
        <dbReference type="Proteomes" id="UP000198341"/>
    </source>
</evidence>
<feature type="compositionally biased region" description="Acidic residues" evidence="5">
    <location>
        <begin position="665"/>
        <end position="676"/>
    </location>
</feature>
<sequence>MLLMKAVFAPRPLVLASVSSPSSSRGGARRCDVIRAQSSSSSPTTPPTKKKGKKGLKKTQKQPQQQQPGGGGASSSSSSAVVQKAVAEVAKKKEEDDGPQIPFGDASGAALLLKDVFLAVADTDLLQEANAQIMSGQKIGLVGGNGCGKSTLLKCIAGVRSIQDGEIIISSKLNVGYFEQTAVSGSTKTVYEEARARMTRLNKAEAALREAERVCESENCEDYCEAADVLMDCYAEFEAAGGNDAEKRIAAVLDGLGFSRKQWDIKCDNLSGGWQMRVALARLLLSPAGSEENGLLLLDEPTNHLDEISKKWLADWIKKSPNTTVIVSHEESLLDGACSHIMEVRAKGLHWYVGNYSKFLQDRDERVRVAQASYNKLAAEAADLKDFVARFSANASKAAQASSRAKLLIKVETEMRKLEREAAANFSEGEAGDSTKMALRLSKPPPSDQDVLMMENAVLGYKKESPILKSKDGKEFKLSREMRVVVLGPNGAGKSTLLKSLAGTMPLLEGTRTLGERVKLGVFSQDLAQELPMDKQALEYVLETARVENPLLKEIEGRQSLGALGISGPMALRKIGSLSGGEKARVALAAFVLQPRNVLLLDEPSNHLDVGAVSALTDGLQDWDGALFAVSHNKGFCESLRPTHVVRVEKGEFIIENCYGLTDEDFEHDYPEEGDASSDAMSKKEEEQQLVAVAA</sequence>
<dbReference type="InterPro" id="IPR050611">
    <property type="entry name" value="ABCF"/>
</dbReference>
<dbReference type="CDD" id="cd03221">
    <property type="entry name" value="ABCF_EF-3"/>
    <property type="match status" value="2"/>
</dbReference>
<feature type="domain" description="ABC transporter" evidence="6">
    <location>
        <begin position="452"/>
        <end position="684"/>
    </location>
</feature>
<dbReference type="SUPFAM" id="SSF52540">
    <property type="entry name" value="P-loop containing nucleoside triphosphate hydrolases"/>
    <property type="match status" value="2"/>
</dbReference>
<keyword evidence="8" id="KW-1185">Reference proteome</keyword>
<dbReference type="EMBL" id="FO082273">
    <property type="protein sequence ID" value="CCO17203.1"/>
    <property type="molecule type" value="Genomic_DNA"/>
</dbReference>
<evidence type="ECO:0000256" key="5">
    <source>
        <dbReference type="SAM" id="MobiDB-lite"/>
    </source>
</evidence>
<accession>K8F6I7</accession>
<reference evidence="7 8" key="1">
    <citation type="submission" date="2011-10" db="EMBL/GenBank/DDBJ databases">
        <authorList>
            <person name="Genoscope - CEA"/>
        </authorList>
    </citation>
    <scope>NUCLEOTIDE SEQUENCE [LARGE SCALE GENOMIC DNA]</scope>
    <source>
        <strain evidence="7 8">RCC 1105</strain>
    </source>
</reference>
<dbReference type="GO" id="GO:0005524">
    <property type="term" value="F:ATP binding"/>
    <property type="evidence" value="ECO:0007669"/>
    <property type="project" value="UniProtKB-KW"/>
</dbReference>
<dbReference type="InterPro" id="IPR017871">
    <property type="entry name" value="ABC_transporter-like_CS"/>
</dbReference>
<dbReference type="GeneID" id="19015167"/>
<dbReference type="Gene3D" id="3.40.50.300">
    <property type="entry name" value="P-loop containing nucleotide triphosphate hydrolases"/>
    <property type="match status" value="2"/>
</dbReference>
<dbReference type="SMART" id="SM00382">
    <property type="entry name" value="AAA"/>
    <property type="match status" value="2"/>
</dbReference>
<dbReference type="GO" id="GO:0016887">
    <property type="term" value="F:ATP hydrolysis activity"/>
    <property type="evidence" value="ECO:0007669"/>
    <property type="project" value="InterPro"/>
</dbReference>
<gene>
    <name evidence="7" type="ORF">Bathy06g01870</name>
</gene>
<feature type="region of interest" description="Disordered" evidence="5">
    <location>
        <begin position="13"/>
        <end position="79"/>
    </location>
</feature>